<evidence type="ECO:0000256" key="1">
    <source>
        <dbReference type="SAM" id="Phobius"/>
    </source>
</evidence>
<dbReference type="Proteomes" id="UP000001542">
    <property type="component" value="Unassembled WGS sequence"/>
</dbReference>
<accession>A2FHT5</accession>
<keyword evidence="1" id="KW-1133">Transmembrane helix</keyword>
<dbReference type="AlphaFoldDB" id="A2FHT5"/>
<protein>
    <submittedName>
        <fullName evidence="2">Uncharacterized protein</fullName>
    </submittedName>
</protein>
<dbReference type="EMBL" id="DS113800">
    <property type="protein sequence ID" value="EAX95545.1"/>
    <property type="molecule type" value="Genomic_DNA"/>
</dbReference>
<proteinExistence type="predicted"/>
<dbReference type="InParanoid" id="A2FHT5"/>
<dbReference type="RefSeq" id="XP_001308475.1">
    <property type="nucleotide sequence ID" value="XM_001308474.1"/>
</dbReference>
<gene>
    <name evidence="2" type="ORF">TVAG_126750</name>
</gene>
<reference evidence="2" key="2">
    <citation type="journal article" date="2007" name="Science">
        <title>Draft genome sequence of the sexually transmitted pathogen Trichomonas vaginalis.</title>
        <authorList>
            <person name="Carlton J.M."/>
            <person name="Hirt R.P."/>
            <person name="Silva J.C."/>
            <person name="Delcher A.L."/>
            <person name="Schatz M."/>
            <person name="Zhao Q."/>
            <person name="Wortman J.R."/>
            <person name="Bidwell S.L."/>
            <person name="Alsmark U.C.M."/>
            <person name="Besteiro S."/>
            <person name="Sicheritz-Ponten T."/>
            <person name="Noel C.J."/>
            <person name="Dacks J.B."/>
            <person name="Foster P.G."/>
            <person name="Simillion C."/>
            <person name="Van de Peer Y."/>
            <person name="Miranda-Saavedra D."/>
            <person name="Barton G.J."/>
            <person name="Westrop G.D."/>
            <person name="Mueller S."/>
            <person name="Dessi D."/>
            <person name="Fiori P.L."/>
            <person name="Ren Q."/>
            <person name="Paulsen I."/>
            <person name="Zhang H."/>
            <person name="Bastida-Corcuera F.D."/>
            <person name="Simoes-Barbosa A."/>
            <person name="Brown M.T."/>
            <person name="Hayes R.D."/>
            <person name="Mukherjee M."/>
            <person name="Okumura C.Y."/>
            <person name="Schneider R."/>
            <person name="Smith A.J."/>
            <person name="Vanacova S."/>
            <person name="Villalvazo M."/>
            <person name="Haas B.J."/>
            <person name="Pertea M."/>
            <person name="Feldblyum T.V."/>
            <person name="Utterback T.R."/>
            <person name="Shu C.L."/>
            <person name="Osoegawa K."/>
            <person name="de Jong P.J."/>
            <person name="Hrdy I."/>
            <person name="Horvathova L."/>
            <person name="Zubacova Z."/>
            <person name="Dolezal P."/>
            <person name="Malik S.B."/>
            <person name="Logsdon J.M. Jr."/>
            <person name="Henze K."/>
            <person name="Gupta A."/>
            <person name="Wang C.C."/>
            <person name="Dunne R.L."/>
            <person name="Upcroft J.A."/>
            <person name="Upcroft P."/>
            <person name="White O."/>
            <person name="Salzberg S.L."/>
            <person name="Tang P."/>
            <person name="Chiu C.-H."/>
            <person name="Lee Y.-S."/>
            <person name="Embley T.M."/>
            <person name="Coombs G.H."/>
            <person name="Mottram J.C."/>
            <person name="Tachezy J."/>
            <person name="Fraser-Liggett C.M."/>
            <person name="Johnson P.J."/>
        </authorList>
    </citation>
    <scope>NUCLEOTIDE SEQUENCE [LARGE SCALE GENOMIC DNA]</scope>
    <source>
        <strain evidence="2">G3</strain>
    </source>
</reference>
<name>A2FHT5_TRIV3</name>
<dbReference type="VEuPathDB" id="TrichDB:TVAGG3_0460780"/>
<evidence type="ECO:0000313" key="3">
    <source>
        <dbReference type="Proteomes" id="UP000001542"/>
    </source>
</evidence>
<feature type="transmembrane region" description="Helical" evidence="1">
    <location>
        <begin position="480"/>
        <end position="505"/>
    </location>
</feature>
<dbReference type="VEuPathDB" id="TrichDB:TVAG_126750"/>
<evidence type="ECO:0000313" key="2">
    <source>
        <dbReference type="EMBL" id="EAX95545.1"/>
    </source>
</evidence>
<sequence length="522" mass="60114">MMFLSLISLGKAKCDIKITNYGGDLIAEENYSTNTQSFKINATNCFNLQISPERNVLYGIYDIGEYTITASGENPDEENVSIKININEVPQEKRNYYYFINHCGTFPMITSFFYLLFNLTKDINLELQVGRPNTFNFTKIQEDYPNTIYYSSVGDSFHTFELIRNISRDDPNSYFHVRVDDLRISQPIYWLINQGIHQSRYEVHLGSDGTGTYNIFYNNKLNTTEGWNVVAEKFDKIYKNALIGNISINTHINNCIIDLDTMIFAAVTYPNIFLELSNPEMLFTSDEALKPVLKTMKLIKIDVINIIKNQTKEKVDYLYEISMINVTAYQEKYFSEGKKTCFILTSNPADSLEIKSYFNQTLMTYPNYTFVANPHPDGVYSKELSDWISSKLKIKIFENRQIPTELIYSAFPGELSVGGYQSSSLTSINFDDIPFIYVKNGPEDLMSPFNVFYQNSWLKSYLMPFNDSYNPYIPPNDINLLLVVGLPLLILVLIIAAALITWYILFLRKKKATKRINAALLE</sequence>
<keyword evidence="1" id="KW-0812">Transmembrane</keyword>
<dbReference type="KEGG" id="tva:4753302"/>
<keyword evidence="3" id="KW-1185">Reference proteome</keyword>
<organism evidence="2 3">
    <name type="scientific">Trichomonas vaginalis (strain ATCC PRA-98 / G3)</name>
    <dbReference type="NCBI Taxonomy" id="412133"/>
    <lineage>
        <taxon>Eukaryota</taxon>
        <taxon>Metamonada</taxon>
        <taxon>Parabasalia</taxon>
        <taxon>Trichomonadida</taxon>
        <taxon>Trichomonadidae</taxon>
        <taxon>Trichomonas</taxon>
    </lineage>
</organism>
<keyword evidence="1" id="KW-0472">Membrane</keyword>
<reference evidence="2" key="1">
    <citation type="submission" date="2006-10" db="EMBL/GenBank/DDBJ databases">
        <authorList>
            <person name="Amadeo P."/>
            <person name="Zhao Q."/>
            <person name="Wortman J."/>
            <person name="Fraser-Liggett C."/>
            <person name="Carlton J."/>
        </authorList>
    </citation>
    <scope>NUCLEOTIDE SEQUENCE</scope>
    <source>
        <strain evidence="2">G3</strain>
    </source>
</reference>